<evidence type="ECO:0000259" key="3">
    <source>
        <dbReference type="Pfam" id="PF17782"/>
    </source>
</evidence>
<dbReference type="Gene3D" id="1.10.10.10">
    <property type="entry name" value="Winged helix-like DNA-binding domain superfamily/Winged helix DNA-binding domain"/>
    <property type="match status" value="1"/>
</dbReference>
<comment type="caution">
    <text evidence="4">The sequence shown here is derived from an EMBL/GenBank/DDBJ whole genome shotgun (WGS) entry which is preliminary data.</text>
</comment>
<protein>
    <submittedName>
        <fullName evidence="4">DNA processing protein</fullName>
    </submittedName>
</protein>
<sequence length="315" mass="32655">MLAAKLFDTDNRSAIDAGLAWVEEPGNAIVTLADAHYPQALLQSADPPLLLYVKGRTELLNRPALAMVGSRNATAQGLANAEAFARALSEAGLLIVSGLALGIDAAAHRGGLEGVGGTLAFIGTGADRIYPARNAPLARRIAEGGAIVSEFPLGTPSVAHNFPKRNRLIAGLAQGVLVVEAAPASGSLITARLAGELGREVFAIPGSIHSPMSKGCHQLIKQGAKLVESAQDVLDELRWAVPGARSAAPQTLVAGTPPAPGEERVLAAMGFDPADVDTLCTRSNLTPDALFAILLELELDGRVARLPGGRFQRLQ</sequence>
<reference evidence="4 5" key="1">
    <citation type="submission" date="2020-08" db="EMBL/GenBank/DDBJ databases">
        <title>Genomic Encyclopedia of Type Strains, Phase IV (KMG-IV): sequencing the most valuable type-strain genomes for metagenomic binning, comparative biology and taxonomic classification.</title>
        <authorList>
            <person name="Goeker M."/>
        </authorList>
    </citation>
    <scope>NUCLEOTIDE SEQUENCE [LARGE SCALE GENOMIC DNA]</scope>
    <source>
        <strain evidence="4 5">DSM 106739</strain>
    </source>
</reference>
<evidence type="ECO:0000256" key="1">
    <source>
        <dbReference type="ARBA" id="ARBA00006525"/>
    </source>
</evidence>
<dbReference type="Pfam" id="PF02481">
    <property type="entry name" value="DNA_processg_A"/>
    <property type="match status" value="1"/>
</dbReference>
<accession>A0A840BQH5</accession>
<comment type="similarity">
    <text evidence="1">Belongs to the DprA/Smf family.</text>
</comment>
<name>A0A840BQH5_9RHOO</name>
<dbReference type="Pfam" id="PF17782">
    <property type="entry name" value="WHD_DprA"/>
    <property type="match status" value="1"/>
</dbReference>
<dbReference type="Gene3D" id="3.40.50.450">
    <property type="match status" value="1"/>
</dbReference>
<dbReference type="InterPro" id="IPR057666">
    <property type="entry name" value="DrpA_SLOG"/>
</dbReference>
<evidence type="ECO:0000313" key="4">
    <source>
        <dbReference type="EMBL" id="MBB4013922.1"/>
    </source>
</evidence>
<dbReference type="NCBIfam" id="TIGR00732">
    <property type="entry name" value="dprA"/>
    <property type="match status" value="1"/>
</dbReference>
<feature type="domain" description="DprA winged helix" evidence="3">
    <location>
        <begin position="256"/>
        <end position="309"/>
    </location>
</feature>
<evidence type="ECO:0000313" key="5">
    <source>
        <dbReference type="Proteomes" id="UP000561045"/>
    </source>
</evidence>
<feature type="domain" description="Smf/DprA SLOG" evidence="2">
    <location>
        <begin position="29"/>
        <end position="237"/>
    </location>
</feature>
<dbReference type="PANTHER" id="PTHR43022">
    <property type="entry name" value="PROTEIN SMF"/>
    <property type="match status" value="1"/>
</dbReference>
<dbReference type="Proteomes" id="UP000561045">
    <property type="component" value="Unassembled WGS sequence"/>
</dbReference>
<proteinExistence type="inferred from homology"/>
<dbReference type="GO" id="GO:0009294">
    <property type="term" value="P:DNA-mediated transformation"/>
    <property type="evidence" value="ECO:0007669"/>
    <property type="project" value="InterPro"/>
</dbReference>
<dbReference type="InterPro" id="IPR036388">
    <property type="entry name" value="WH-like_DNA-bd_sf"/>
</dbReference>
<organism evidence="4 5">
    <name type="scientific">Niveibacterium umoris</name>
    <dbReference type="NCBI Taxonomy" id="1193620"/>
    <lineage>
        <taxon>Bacteria</taxon>
        <taxon>Pseudomonadati</taxon>
        <taxon>Pseudomonadota</taxon>
        <taxon>Betaproteobacteria</taxon>
        <taxon>Rhodocyclales</taxon>
        <taxon>Rhodocyclaceae</taxon>
        <taxon>Niveibacterium</taxon>
    </lineage>
</organism>
<dbReference type="PANTHER" id="PTHR43022:SF1">
    <property type="entry name" value="PROTEIN SMF"/>
    <property type="match status" value="1"/>
</dbReference>
<keyword evidence="5" id="KW-1185">Reference proteome</keyword>
<dbReference type="InterPro" id="IPR041614">
    <property type="entry name" value="DprA_WH"/>
</dbReference>
<evidence type="ECO:0000259" key="2">
    <source>
        <dbReference type="Pfam" id="PF02481"/>
    </source>
</evidence>
<dbReference type="SUPFAM" id="SSF102405">
    <property type="entry name" value="MCP/YpsA-like"/>
    <property type="match status" value="1"/>
</dbReference>
<gene>
    <name evidence="4" type="ORF">GGR36_003268</name>
</gene>
<dbReference type="InterPro" id="IPR003488">
    <property type="entry name" value="DprA"/>
</dbReference>
<dbReference type="EMBL" id="JACIET010000002">
    <property type="protein sequence ID" value="MBB4013922.1"/>
    <property type="molecule type" value="Genomic_DNA"/>
</dbReference>
<dbReference type="AlphaFoldDB" id="A0A840BQH5"/>